<evidence type="ECO:0000313" key="2">
    <source>
        <dbReference type="Proteomes" id="UP000176450"/>
    </source>
</evidence>
<accession>A0A1F6AXB4</accession>
<evidence type="ECO:0000313" key="1">
    <source>
        <dbReference type="EMBL" id="OGG29334.1"/>
    </source>
</evidence>
<comment type="caution">
    <text evidence="1">The sequence shown here is derived from an EMBL/GenBank/DDBJ whole genome shotgun (WGS) entry which is preliminary data.</text>
</comment>
<name>A0A1F6AXB4_9BACT</name>
<gene>
    <name evidence="1" type="ORF">A3A63_04380</name>
</gene>
<dbReference type="AlphaFoldDB" id="A0A1F6AXB4"/>
<reference evidence="1 2" key="1">
    <citation type="journal article" date="2016" name="Nat. Commun.">
        <title>Thousands of microbial genomes shed light on interconnected biogeochemical processes in an aquifer system.</title>
        <authorList>
            <person name="Anantharaman K."/>
            <person name="Brown C.T."/>
            <person name="Hug L.A."/>
            <person name="Sharon I."/>
            <person name="Castelle C.J."/>
            <person name="Probst A.J."/>
            <person name="Thomas B.C."/>
            <person name="Singh A."/>
            <person name="Wilkins M.J."/>
            <person name="Karaoz U."/>
            <person name="Brodie E.L."/>
            <person name="Williams K.H."/>
            <person name="Hubbard S.S."/>
            <person name="Banfield J.F."/>
        </authorList>
    </citation>
    <scope>NUCLEOTIDE SEQUENCE [LARGE SCALE GENOMIC DNA]</scope>
</reference>
<protein>
    <submittedName>
        <fullName evidence="1">Uncharacterized protein</fullName>
    </submittedName>
</protein>
<sequence length="100" mass="11159">MLDKTGGSPFNFALITGGNSDQAYRYFFEIWGRPPVTIENPGVDPSRQTVTDQLLVVCEYPDCEPLGNSLWEVAGFGRAEIAGSWDVSVVKVYKLIHYQE</sequence>
<organism evidence="1 2">
    <name type="scientific">Candidatus Gottesmanbacteria bacterium RIFCSPLOWO2_01_FULL_46_9</name>
    <dbReference type="NCBI Taxonomy" id="1798394"/>
    <lineage>
        <taxon>Bacteria</taxon>
        <taxon>Candidatus Gottesmaniibacteriota</taxon>
    </lineage>
</organism>
<proteinExistence type="predicted"/>
<dbReference type="EMBL" id="MFJX01000071">
    <property type="protein sequence ID" value="OGG29334.1"/>
    <property type="molecule type" value="Genomic_DNA"/>
</dbReference>
<dbReference type="Proteomes" id="UP000176450">
    <property type="component" value="Unassembled WGS sequence"/>
</dbReference>